<reference evidence="1" key="2">
    <citation type="journal article" date="2015" name="Data Brief">
        <title>Shoot transcriptome of the giant reed, Arundo donax.</title>
        <authorList>
            <person name="Barrero R.A."/>
            <person name="Guerrero F.D."/>
            <person name="Moolhuijzen P."/>
            <person name="Goolsby J.A."/>
            <person name="Tidwell J."/>
            <person name="Bellgard S.E."/>
            <person name="Bellgard M.I."/>
        </authorList>
    </citation>
    <scope>NUCLEOTIDE SEQUENCE</scope>
    <source>
        <tissue evidence="1">Shoot tissue taken approximately 20 cm above the soil surface</tissue>
    </source>
</reference>
<sequence>MSLYKITRSHMQKNFIILRALNFFP</sequence>
<organism evidence="1">
    <name type="scientific">Arundo donax</name>
    <name type="common">Giant reed</name>
    <name type="synonym">Donax arundinaceus</name>
    <dbReference type="NCBI Taxonomy" id="35708"/>
    <lineage>
        <taxon>Eukaryota</taxon>
        <taxon>Viridiplantae</taxon>
        <taxon>Streptophyta</taxon>
        <taxon>Embryophyta</taxon>
        <taxon>Tracheophyta</taxon>
        <taxon>Spermatophyta</taxon>
        <taxon>Magnoliopsida</taxon>
        <taxon>Liliopsida</taxon>
        <taxon>Poales</taxon>
        <taxon>Poaceae</taxon>
        <taxon>PACMAD clade</taxon>
        <taxon>Arundinoideae</taxon>
        <taxon>Arundineae</taxon>
        <taxon>Arundo</taxon>
    </lineage>
</organism>
<evidence type="ECO:0000313" key="1">
    <source>
        <dbReference type="EMBL" id="JAD72552.1"/>
    </source>
</evidence>
<name>A0A0A9CM17_ARUDO</name>
<proteinExistence type="predicted"/>
<dbReference type="AlphaFoldDB" id="A0A0A9CM17"/>
<protein>
    <submittedName>
        <fullName evidence="1">Uncharacterized protein</fullName>
    </submittedName>
</protein>
<accession>A0A0A9CM17</accession>
<reference evidence="1" key="1">
    <citation type="submission" date="2014-09" db="EMBL/GenBank/DDBJ databases">
        <authorList>
            <person name="Magalhaes I.L.F."/>
            <person name="Oliveira U."/>
            <person name="Santos F.R."/>
            <person name="Vidigal T.H.D.A."/>
            <person name="Brescovit A.D."/>
            <person name="Santos A.J."/>
        </authorList>
    </citation>
    <scope>NUCLEOTIDE SEQUENCE</scope>
    <source>
        <tissue evidence="1">Shoot tissue taken approximately 20 cm above the soil surface</tissue>
    </source>
</reference>
<dbReference type="EMBL" id="GBRH01225343">
    <property type="protein sequence ID" value="JAD72552.1"/>
    <property type="molecule type" value="Transcribed_RNA"/>
</dbReference>